<dbReference type="RefSeq" id="WP_311591636.1">
    <property type="nucleotide sequence ID" value="NZ_JAVRHV010000001.1"/>
</dbReference>
<organism evidence="4 5">
    <name type="scientific">Urechidicola vernalis</name>
    <dbReference type="NCBI Taxonomy" id="3075600"/>
    <lineage>
        <taxon>Bacteria</taxon>
        <taxon>Pseudomonadati</taxon>
        <taxon>Bacteroidota</taxon>
        <taxon>Flavobacteriia</taxon>
        <taxon>Flavobacteriales</taxon>
        <taxon>Flavobacteriaceae</taxon>
        <taxon>Urechidicola</taxon>
    </lineage>
</organism>
<reference evidence="4 5" key="1">
    <citation type="submission" date="2023-09" db="EMBL/GenBank/DDBJ databases">
        <authorList>
            <person name="Rey-Velasco X."/>
        </authorList>
    </citation>
    <scope>NUCLEOTIDE SEQUENCE [LARGE SCALE GENOMIC DNA]</scope>
    <source>
        <strain evidence="4 5">P050</strain>
    </source>
</reference>
<dbReference type="InterPro" id="IPR013737">
    <property type="entry name" value="Bac_rhamnosid_N"/>
</dbReference>
<evidence type="ECO:0000259" key="2">
    <source>
        <dbReference type="Pfam" id="PF17389"/>
    </source>
</evidence>
<proteinExistence type="predicted"/>
<keyword evidence="5" id="KW-1185">Reference proteome</keyword>
<dbReference type="Pfam" id="PF08531">
    <property type="entry name" value="Bac_rhamnosid_N"/>
    <property type="match status" value="1"/>
</dbReference>
<gene>
    <name evidence="4" type="ORF">RM519_01105</name>
</gene>
<dbReference type="Gene3D" id="1.50.10.10">
    <property type="match status" value="1"/>
</dbReference>
<dbReference type="PANTHER" id="PTHR34987:SF2">
    <property type="entry name" value="B, PUTATIVE (AFU_ORTHOLOGUE AFUA_7G05040)-RELATED"/>
    <property type="match status" value="1"/>
</dbReference>
<evidence type="ECO:0000259" key="1">
    <source>
        <dbReference type="Pfam" id="PF08531"/>
    </source>
</evidence>
<dbReference type="Proteomes" id="UP001252186">
    <property type="component" value="Unassembled WGS sequence"/>
</dbReference>
<accession>A0ABU2Y0W8</accession>
<protein>
    <submittedName>
        <fullName evidence="4">Alpha-L-rhamnosidase N-terminal domain-containing protein</fullName>
    </submittedName>
</protein>
<sequence length="857" mass="97487">MHLNNSLSSLQHPLGLKILCAALLIVGCFSSLNAQNSELPYGVQGIWKLPNASEEPDFNWQAHWIWLPKNNEATLMLARKSFELDEVPQKALLRLTASYKYELVINNKSINQGPARSAPHHQSFDILDVSSVLVKGKNTIAIKVHFQNSKFSYHQKGRAGLLAQLNMAAKVLQTDNTWKVLADPTWNFQEDLMSRFQMDVNDQVDFRKDIGNWTAIDFDDSSWKQAAPLKRNDGWPAPKKSDPPSTFINPWISLIPRDIPYLIEDYVEAPSIVKRQSLSMNEFNNLMSNKGLKIELDKPTESVFPLRVSSSNMHNFILYDFGTVQNGMPKLEIKGKEGSKIHILSAPYMVNDVFSQHIIASKYHDQIRLSGKQDKWQALYFKPTRYLAVLIENNSEVEISKVGVHTIKYPFSLKGSIHIPEATWLEDLWKASAKTIDVATTDAYTDNYRERRQYAQTGYYAALGNYFTFGDHSLQRRYLIQTAQEQEPNGLMPAYAPLAKEDYMVILDSNCLWIRSLYNYYLYSGDELTVRQLLPNAIELMELLHGFTNEYGMIDNPPYAYWLDHTLNDRTGANTNLNGHYLGALKDFKKILEWLGYNDEMKYQSRAELLAASLQSNLWNEEKGLFSDAFKNGEQSTQFSEHANAMMLAEDVATDVQAKRVITQLLQKDNHNFIKRANGVTMVSPAMSYFLHKGIANYGYEAQSLEMLYNRFKHMLNPSTNQTLWEEWWLDGTGRSGTFVGGRTRSDAQTESVFPPALIAEFVFGLKPIVPGMKIISLEKPDTSLKTIEGAFPTPKGSLTIKWNLTGSSELEISIPKNTKVLLDLESLNSKRIKTNGKFIAEETQLMLNSGAYKIEF</sequence>
<dbReference type="EMBL" id="JAVRHV010000001">
    <property type="protein sequence ID" value="MDT0551829.1"/>
    <property type="molecule type" value="Genomic_DNA"/>
</dbReference>
<dbReference type="InterPro" id="IPR035396">
    <property type="entry name" value="Bac_rhamnosid6H"/>
</dbReference>
<evidence type="ECO:0000313" key="4">
    <source>
        <dbReference type="EMBL" id="MDT0551829.1"/>
    </source>
</evidence>
<dbReference type="InterPro" id="IPR035398">
    <property type="entry name" value="Bac_rhamnosid_C"/>
</dbReference>
<dbReference type="InterPro" id="IPR012341">
    <property type="entry name" value="6hp_glycosidase-like_sf"/>
</dbReference>
<feature type="domain" description="Bacterial alpha-L-rhamnosidase N-terminal" evidence="1">
    <location>
        <begin position="90"/>
        <end position="241"/>
    </location>
</feature>
<name>A0ABU2Y0W8_9FLAO</name>
<dbReference type="Gene3D" id="2.60.120.260">
    <property type="entry name" value="Galactose-binding domain-like"/>
    <property type="match status" value="2"/>
</dbReference>
<dbReference type="Pfam" id="PF17389">
    <property type="entry name" value="Bac_rhamnosid6H"/>
    <property type="match status" value="1"/>
</dbReference>
<dbReference type="Pfam" id="PF17390">
    <property type="entry name" value="Bac_rhamnosid_C"/>
    <property type="match status" value="1"/>
</dbReference>
<dbReference type="Gene3D" id="2.60.420.10">
    <property type="entry name" value="Maltose phosphorylase, domain 3"/>
    <property type="match status" value="1"/>
</dbReference>
<dbReference type="PANTHER" id="PTHR34987">
    <property type="entry name" value="C, PUTATIVE (AFU_ORTHOLOGUE AFUA_3G02880)-RELATED"/>
    <property type="match status" value="1"/>
</dbReference>
<evidence type="ECO:0000259" key="3">
    <source>
        <dbReference type="Pfam" id="PF17390"/>
    </source>
</evidence>
<feature type="domain" description="Alpha-L-rhamnosidase six-hairpin glycosidase" evidence="2">
    <location>
        <begin position="424"/>
        <end position="729"/>
    </location>
</feature>
<dbReference type="SUPFAM" id="SSF48208">
    <property type="entry name" value="Six-hairpin glycosidases"/>
    <property type="match status" value="1"/>
</dbReference>
<dbReference type="InterPro" id="IPR008928">
    <property type="entry name" value="6-hairpin_glycosidase_sf"/>
</dbReference>
<comment type="caution">
    <text evidence="4">The sequence shown here is derived from an EMBL/GenBank/DDBJ whole genome shotgun (WGS) entry which is preliminary data.</text>
</comment>
<feature type="domain" description="Alpha-L-rhamnosidase C-terminal" evidence="3">
    <location>
        <begin position="765"/>
        <end position="836"/>
    </location>
</feature>
<evidence type="ECO:0000313" key="5">
    <source>
        <dbReference type="Proteomes" id="UP001252186"/>
    </source>
</evidence>